<protein>
    <submittedName>
        <fullName evidence="1">Uncharacterized protein</fullName>
    </submittedName>
</protein>
<proteinExistence type="predicted"/>
<dbReference type="AlphaFoldDB" id="G4NPF3"/>
<dbReference type="EMBL" id="CP002401">
    <property type="protein sequence ID" value="AEP35399.1"/>
    <property type="molecule type" value="Genomic_DNA"/>
</dbReference>
<organism evidence="1 2">
    <name type="scientific">Chlamydia trachomatis serovar A (strain A2497)</name>
    <dbReference type="NCBI Taxonomy" id="580047"/>
    <lineage>
        <taxon>Bacteria</taxon>
        <taxon>Pseudomonadati</taxon>
        <taxon>Chlamydiota</taxon>
        <taxon>Chlamydiia</taxon>
        <taxon>Chlamydiales</taxon>
        <taxon>Chlamydiaceae</taxon>
        <taxon>Chlamydia/Chlamydophila group</taxon>
        <taxon>Chlamydia</taxon>
    </lineage>
</organism>
<reference evidence="1 2" key="1">
    <citation type="journal article" date="2011" name="J. Exp. Med.">
        <title>A live-attenuated chlamydial vaccine protects against trachoma in nonhuman primates.</title>
        <authorList>
            <person name="Kari L."/>
            <person name="Whitmire W.M."/>
            <person name="Olivares-Zavaleta N."/>
            <person name="Goheen M.M."/>
            <person name="Taylor L.D."/>
            <person name="Carlson J.H."/>
            <person name="Sturdevant G.L."/>
            <person name="Lu C."/>
            <person name="Bakios L.E."/>
            <person name="Randall L.B."/>
            <person name="Parnell M.J."/>
            <person name="Zhong G."/>
            <person name="Caldwell H.D."/>
        </authorList>
    </citation>
    <scope>NUCLEOTIDE SEQUENCE [LARGE SCALE GENOMIC DNA]</scope>
    <source>
        <strain evidence="1 2">A2497</strain>
    </source>
</reference>
<name>G4NPF3_CHLT4</name>
<dbReference type="Proteomes" id="UP000009287">
    <property type="component" value="Chromosome"/>
</dbReference>
<sequence length="30" mass="3498">MMYDTSLNTKGTPLLAYIQDERKRIPLEVT</sequence>
<accession>G4NPF3</accession>
<gene>
    <name evidence="1" type="ordered locus">CTO_0982</name>
</gene>
<evidence type="ECO:0000313" key="1">
    <source>
        <dbReference type="EMBL" id="AEP35399.1"/>
    </source>
</evidence>
<evidence type="ECO:0000313" key="2">
    <source>
        <dbReference type="Proteomes" id="UP000009287"/>
    </source>
</evidence>
<dbReference type="KEGG" id="cra:CTO_0982"/>